<evidence type="ECO:0000256" key="4">
    <source>
        <dbReference type="ARBA" id="ARBA00023136"/>
    </source>
</evidence>
<protein>
    <recommendedName>
        <fullName evidence="5">Protein TonB</fullName>
    </recommendedName>
</protein>
<keyword evidence="5" id="KW-1003">Cell membrane</keyword>
<evidence type="ECO:0000313" key="8">
    <source>
        <dbReference type="EMBL" id="SDD36289.1"/>
    </source>
</evidence>
<comment type="subcellular location">
    <subcellularLocation>
        <location evidence="5">Cell inner membrane</location>
        <topology evidence="5">Single-pass membrane protein</topology>
        <orientation evidence="5">Periplasmic side</orientation>
    </subcellularLocation>
    <subcellularLocation>
        <location evidence="1">Membrane</location>
        <topology evidence="1">Single-pass membrane protein</topology>
    </subcellularLocation>
</comment>
<sequence length="121" mass="13047">MKLSTALKSALVAATALFAISSQATAADTMKSWQQALLRAVSQNQSYPRAALMREIEGKAKVRLIVAADGTITAHEVIEATGNDLLDREIPKLVAKLNPLPALPEGQTDMRIVLPLEWALQ</sequence>
<dbReference type="GO" id="GO:0005886">
    <property type="term" value="C:plasma membrane"/>
    <property type="evidence" value="ECO:0007669"/>
    <property type="project" value="UniProtKB-SubCell"/>
</dbReference>
<keyword evidence="2" id="KW-0812">Transmembrane</keyword>
<dbReference type="GO" id="GO:0031992">
    <property type="term" value="F:energy transducer activity"/>
    <property type="evidence" value="ECO:0007669"/>
    <property type="project" value="InterPro"/>
</dbReference>
<dbReference type="InterPro" id="IPR003538">
    <property type="entry name" value="TonB"/>
</dbReference>
<dbReference type="PROSITE" id="PS52015">
    <property type="entry name" value="TONB_CTD"/>
    <property type="match status" value="1"/>
</dbReference>
<dbReference type="InterPro" id="IPR006260">
    <property type="entry name" value="TonB/TolA_C"/>
</dbReference>
<evidence type="ECO:0000256" key="6">
    <source>
        <dbReference type="SAM" id="SignalP"/>
    </source>
</evidence>
<evidence type="ECO:0000256" key="5">
    <source>
        <dbReference type="RuleBase" id="RU362123"/>
    </source>
</evidence>
<dbReference type="NCBIfam" id="TIGR01352">
    <property type="entry name" value="tonB_Cterm"/>
    <property type="match status" value="1"/>
</dbReference>
<keyword evidence="5" id="KW-0735">Signal-anchor</keyword>
<dbReference type="RefSeq" id="WP_068308392.1">
    <property type="nucleotide sequence ID" value="NZ_FNAK01000001.1"/>
</dbReference>
<dbReference type="Proteomes" id="UP000183685">
    <property type="component" value="Unassembled WGS sequence"/>
</dbReference>
<name>A0A1G6U4P6_9PROT</name>
<dbReference type="STRING" id="637679.GCA_001550055_00419"/>
<organism evidence="8 9">
    <name type="scientific">Kordiimonas lacus</name>
    <dbReference type="NCBI Taxonomy" id="637679"/>
    <lineage>
        <taxon>Bacteria</taxon>
        <taxon>Pseudomonadati</taxon>
        <taxon>Pseudomonadota</taxon>
        <taxon>Alphaproteobacteria</taxon>
        <taxon>Kordiimonadales</taxon>
        <taxon>Kordiimonadaceae</taxon>
        <taxon>Kordiimonas</taxon>
    </lineage>
</organism>
<reference evidence="8 9" key="1">
    <citation type="submission" date="2016-10" db="EMBL/GenBank/DDBJ databases">
        <authorList>
            <person name="de Groot N.N."/>
        </authorList>
    </citation>
    <scope>NUCLEOTIDE SEQUENCE [LARGE SCALE GENOMIC DNA]</scope>
    <source>
        <strain evidence="8 9">CGMCC 1.9109</strain>
    </source>
</reference>
<keyword evidence="9" id="KW-1185">Reference proteome</keyword>
<feature type="domain" description="TonB C-terminal" evidence="7">
    <location>
        <begin position="32"/>
        <end position="121"/>
    </location>
</feature>
<gene>
    <name evidence="8" type="ORF">SAMN04488071_0470</name>
</gene>
<evidence type="ECO:0000259" key="7">
    <source>
        <dbReference type="PROSITE" id="PS52015"/>
    </source>
</evidence>
<dbReference type="GO" id="GO:0015891">
    <property type="term" value="P:siderophore transport"/>
    <property type="evidence" value="ECO:0007669"/>
    <property type="project" value="InterPro"/>
</dbReference>
<keyword evidence="5" id="KW-0813">Transport</keyword>
<proteinExistence type="inferred from homology"/>
<keyword evidence="3" id="KW-1133">Transmembrane helix</keyword>
<accession>A0A1G6U4P6</accession>
<dbReference type="OrthoDB" id="8481327at2"/>
<feature type="chain" id="PRO_5010245171" description="Protein TonB" evidence="6">
    <location>
        <begin position="27"/>
        <end position="121"/>
    </location>
</feature>
<keyword evidence="5" id="KW-0653">Protein transport</keyword>
<dbReference type="GO" id="GO:0030288">
    <property type="term" value="C:outer membrane-bounded periplasmic space"/>
    <property type="evidence" value="ECO:0007669"/>
    <property type="project" value="InterPro"/>
</dbReference>
<dbReference type="GO" id="GO:0015031">
    <property type="term" value="P:protein transport"/>
    <property type="evidence" value="ECO:0007669"/>
    <property type="project" value="UniProtKB-UniRule"/>
</dbReference>
<dbReference type="SUPFAM" id="SSF74653">
    <property type="entry name" value="TolA/TonB C-terminal domain"/>
    <property type="match status" value="1"/>
</dbReference>
<evidence type="ECO:0000256" key="2">
    <source>
        <dbReference type="ARBA" id="ARBA00022692"/>
    </source>
</evidence>
<comment type="function">
    <text evidence="5">Interacts with outer membrane receptor proteins that carry out high-affinity binding and energy dependent uptake into the periplasmic space of specific substrates. It could act to transduce energy from the cytoplasmic membrane to specific energy-requiring processes in the outer membrane, resulting in the release into the periplasm of ligands bound by these outer membrane proteins.</text>
</comment>
<evidence type="ECO:0000313" key="9">
    <source>
        <dbReference type="Proteomes" id="UP000183685"/>
    </source>
</evidence>
<evidence type="ECO:0000256" key="3">
    <source>
        <dbReference type="ARBA" id="ARBA00022989"/>
    </source>
</evidence>
<feature type="signal peptide" evidence="6">
    <location>
        <begin position="1"/>
        <end position="26"/>
    </location>
</feature>
<dbReference type="PRINTS" id="PR01374">
    <property type="entry name" value="TONBPROTEIN"/>
</dbReference>
<keyword evidence="6" id="KW-0732">Signal</keyword>
<keyword evidence="4" id="KW-0472">Membrane</keyword>
<comment type="similarity">
    <text evidence="5">Belongs to the TonB family.</text>
</comment>
<dbReference type="Pfam" id="PF03544">
    <property type="entry name" value="TonB_C"/>
    <property type="match status" value="1"/>
</dbReference>
<dbReference type="EMBL" id="FNAK01000001">
    <property type="protein sequence ID" value="SDD36289.1"/>
    <property type="molecule type" value="Genomic_DNA"/>
</dbReference>
<keyword evidence="5" id="KW-0997">Cell inner membrane</keyword>
<dbReference type="Gene3D" id="3.30.1150.10">
    <property type="match status" value="1"/>
</dbReference>
<dbReference type="AlphaFoldDB" id="A0A1G6U4P6"/>
<dbReference type="GO" id="GO:0055085">
    <property type="term" value="P:transmembrane transport"/>
    <property type="evidence" value="ECO:0007669"/>
    <property type="project" value="InterPro"/>
</dbReference>
<evidence type="ECO:0000256" key="1">
    <source>
        <dbReference type="ARBA" id="ARBA00004167"/>
    </source>
</evidence>
<dbReference type="InterPro" id="IPR037682">
    <property type="entry name" value="TonB_C"/>
</dbReference>